<dbReference type="InterPro" id="IPR001245">
    <property type="entry name" value="Ser-Thr/Tyr_kinase_cat_dom"/>
</dbReference>
<dbReference type="GO" id="GO:0005886">
    <property type="term" value="C:plasma membrane"/>
    <property type="evidence" value="ECO:0007669"/>
    <property type="project" value="TreeGrafter"/>
</dbReference>
<keyword evidence="1" id="KW-0547">Nucleotide-binding</keyword>
<dbReference type="GO" id="GO:0004714">
    <property type="term" value="F:transmembrane receptor protein tyrosine kinase activity"/>
    <property type="evidence" value="ECO:0007669"/>
    <property type="project" value="TreeGrafter"/>
</dbReference>
<dbReference type="PANTHER" id="PTHR24416">
    <property type="entry name" value="TYROSINE-PROTEIN KINASE RECEPTOR"/>
    <property type="match status" value="1"/>
</dbReference>
<reference evidence="4" key="1">
    <citation type="submission" date="2014-11" db="EMBL/GenBank/DDBJ databases">
        <authorList>
            <person name="Amaro Gonzalez C."/>
        </authorList>
    </citation>
    <scope>NUCLEOTIDE SEQUENCE</scope>
</reference>
<dbReference type="InterPro" id="IPR011009">
    <property type="entry name" value="Kinase-like_dom_sf"/>
</dbReference>
<sequence length="73" mass="8725">MWEVYTLGKMPYDRLNNTEIVDKVSSGLRLYRPQLATEPIYRIMTLCWHDVSTRVLSEKRACREQCFLEIGWN</sequence>
<evidence type="ECO:0000256" key="2">
    <source>
        <dbReference type="ARBA" id="ARBA00022840"/>
    </source>
</evidence>
<evidence type="ECO:0000259" key="3">
    <source>
        <dbReference type="Pfam" id="PF07714"/>
    </source>
</evidence>
<dbReference type="SUPFAM" id="SSF56112">
    <property type="entry name" value="Protein kinase-like (PK-like)"/>
    <property type="match status" value="1"/>
</dbReference>
<reference evidence="4" key="2">
    <citation type="journal article" date="2015" name="Fish Shellfish Immunol.">
        <title>Early steps in the European eel (Anguilla anguilla)-Vibrio vulnificus interaction in the gills: Role of the RtxA13 toxin.</title>
        <authorList>
            <person name="Callol A."/>
            <person name="Pajuelo D."/>
            <person name="Ebbesson L."/>
            <person name="Teles M."/>
            <person name="MacKenzie S."/>
            <person name="Amaro C."/>
        </authorList>
    </citation>
    <scope>NUCLEOTIDE SEQUENCE</scope>
</reference>
<dbReference type="GO" id="GO:0007169">
    <property type="term" value="P:cell surface receptor protein tyrosine kinase signaling pathway"/>
    <property type="evidence" value="ECO:0007669"/>
    <property type="project" value="TreeGrafter"/>
</dbReference>
<dbReference type="InterPro" id="IPR050122">
    <property type="entry name" value="RTK"/>
</dbReference>
<dbReference type="PANTHER" id="PTHR24416:SF611">
    <property type="entry name" value="TYROSINE-PROTEIN KINASE TRANSMEMBRANE RECEPTOR ROR"/>
    <property type="match status" value="1"/>
</dbReference>
<organism evidence="4">
    <name type="scientific">Anguilla anguilla</name>
    <name type="common">European freshwater eel</name>
    <name type="synonym">Muraena anguilla</name>
    <dbReference type="NCBI Taxonomy" id="7936"/>
    <lineage>
        <taxon>Eukaryota</taxon>
        <taxon>Metazoa</taxon>
        <taxon>Chordata</taxon>
        <taxon>Craniata</taxon>
        <taxon>Vertebrata</taxon>
        <taxon>Euteleostomi</taxon>
        <taxon>Actinopterygii</taxon>
        <taxon>Neopterygii</taxon>
        <taxon>Teleostei</taxon>
        <taxon>Anguilliformes</taxon>
        <taxon>Anguillidae</taxon>
        <taxon>Anguilla</taxon>
    </lineage>
</organism>
<dbReference type="AlphaFoldDB" id="A0A0E9WJG0"/>
<proteinExistence type="predicted"/>
<protein>
    <recommendedName>
        <fullName evidence="3">Serine-threonine/tyrosine-protein kinase catalytic domain-containing protein</fullName>
    </recommendedName>
</protein>
<dbReference type="Pfam" id="PF07714">
    <property type="entry name" value="PK_Tyr_Ser-Thr"/>
    <property type="match status" value="1"/>
</dbReference>
<accession>A0A0E9WJG0</accession>
<dbReference type="Gene3D" id="1.10.510.10">
    <property type="entry name" value="Transferase(Phosphotransferase) domain 1"/>
    <property type="match status" value="1"/>
</dbReference>
<dbReference type="GO" id="GO:0043235">
    <property type="term" value="C:receptor complex"/>
    <property type="evidence" value="ECO:0007669"/>
    <property type="project" value="TreeGrafter"/>
</dbReference>
<dbReference type="GO" id="GO:0005524">
    <property type="term" value="F:ATP binding"/>
    <property type="evidence" value="ECO:0007669"/>
    <property type="project" value="UniProtKB-KW"/>
</dbReference>
<dbReference type="EMBL" id="GBXM01018166">
    <property type="protein sequence ID" value="JAH90411.1"/>
    <property type="molecule type" value="Transcribed_RNA"/>
</dbReference>
<feature type="domain" description="Serine-threonine/tyrosine-protein kinase catalytic" evidence="3">
    <location>
        <begin position="1"/>
        <end position="50"/>
    </location>
</feature>
<name>A0A0E9WJG0_ANGAN</name>
<evidence type="ECO:0000256" key="1">
    <source>
        <dbReference type="ARBA" id="ARBA00022741"/>
    </source>
</evidence>
<evidence type="ECO:0000313" key="4">
    <source>
        <dbReference type="EMBL" id="JAH90411.1"/>
    </source>
</evidence>
<keyword evidence="2" id="KW-0067">ATP-binding</keyword>